<organism evidence="3 4">
    <name type="scientific">Serendipita indica (strain DSM 11827)</name>
    <name type="common">Root endophyte fungus</name>
    <name type="synonym">Piriformospora indica</name>
    <dbReference type="NCBI Taxonomy" id="1109443"/>
    <lineage>
        <taxon>Eukaryota</taxon>
        <taxon>Fungi</taxon>
        <taxon>Dikarya</taxon>
        <taxon>Basidiomycota</taxon>
        <taxon>Agaricomycotina</taxon>
        <taxon>Agaricomycetes</taxon>
        <taxon>Sebacinales</taxon>
        <taxon>Serendipitaceae</taxon>
        <taxon>Serendipita</taxon>
    </lineage>
</organism>
<dbReference type="GO" id="GO:0006270">
    <property type="term" value="P:DNA replication initiation"/>
    <property type="evidence" value="ECO:0007669"/>
    <property type="project" value="TreeGrafter"/>
</dbReference>
<dbReference type="InterPro" id="IPR047088">
    <property type="entry name" value="ORC5_C"/>
</dbReference>
<dbReference type="InterPro" id="IPR020796">
    <property type="entry name" value="ORC5"/>
</dbReference>
<evidence type="ECO:0000259" key="2">
    <source>
        <dbReference type="Pfam" id="PF14630"/>
    </source>
</evidence>
<dbReference type="EMBL" id="CAFZ01000115">
    <property type="protein sequence ID" value="CCA71348.1"/>
    <property type="molecule type" value="Genomic_DNA"/>
</dbReference>
<protein>
    <recommendedName>
        <fullName evidence="2">Origin recognition complex subunit 5 C-terminal domain-containing protein</fullName>
    </recommendedName>
</protein>
<accession>G4TJ55</accession>
<feature type="region of interest" description="Disordered" evidence="1">
    <location>
        <begin position="392"/>
        <end position="415"/>
    </location>
</feature>
<sequence>MTLELVRAHPGRETLITRLHTYWASSSPPFVHIYDPTTPQDTSQIIQTLLSQLQEQSSVVLDATECVTPKLVFDRILNGLAEWTPDWDAGSTNWASNASGERYNGSIDAFIHGLRVLHREKQKPMIIVVTHAERLKENIAGVVIPLSRLRDLTSLPISVVFHSRTPWEEVRPAIGSAVVPEILHISALGPEGEVATSAQYAHRSPTNPDIVATLQLQFEQLVDDSSPNPFHSIFRGLFNSYVETISNTSMPSTQDLNDVGYIAATHWPLFVSPLINDWVYFNEIGEEYEIPSDASGRLYSMFRQSIGSSIRQLHPRHVDALSWNAKLPRDLFQLRLSQGARSTASARKEDGNTQFANLVRLPTLSRYILVASYLCSFNPTRMDARILGQMRDPTKRSRNTKARKPRPGTALKIGSMLSGPGSFGHDRLWAVSGALLEVFGSNENPPWANSFTAPGAFSEEEVTRVHFISQIEMLVSRRLLIRSNQQEKIEVQAMYRCGITMEQASAVSESLSIKLGPLLHEETV</sequence>
<evidence type="ECO:0000313" key="4">
    <source>
        <dbReference type="Proteomes" id="UP000007148"/>
    </source>
</evidence>
<name>G4TJ55_SERID</name>
<dbReference type="STRING" id="1109443.G4TJ55"/>
<dbReference type="Proteomes" id="UP000007148">
    <property type="component" value="Unassembled WGS sequence"/>
</dbReference>
<dbReference type="HOGENOM" id="CLU_022443_1_0_1"/>
<dbReference type="GO" id="GO:0005664">
    <property type="term" value="C:nuclear origin of replication recognition complex"/>
    <property type="evidence" value="ECO:0007669"/>
    <property type="project" value="TreeGrafter"/>
</dbReference>
<dbReference type="GO" id="GO:0003688">
    <property type="term" value="F:DNA replication origin binding"/>
    <property type="evidence" value="ECO:0007669"/>
    <property type="project" value="TreeGrafter"/>
</dbReference>
<reference evidence="3 4" key="1">
    <citation type="journal article" date="2011" name="PLoS Pathog.">
        <title>Endophytic Life Strategies Decoded by Genome and Transcriptome Analyses of the Mutualistic Root Symbiont Piriformospora indica.</title>
        <authorList>
            <person name="Zuccaro A."/>
            <person name="Lahrmann U."/>
            <person name="Guldener U."/>
            <person name="Langen G."/>
            <person name="Pfiffi S."/>
            <person name="Biedenkopf D."/>
            <person name="Wong P."/>
            <person name="Samans B."/>
            <person name="Grimm C."/>
            <person name="Basiewicz M."/>
            <person name="Murat C."/>
            <person name="Martin F."/>
            <person name="Kogel K.H."/>
        </authorList>
    </citation>
    <scope>NUCLEOTIDE SEQUENCE [LARGE SCALE GENOMIC DNA]</scope>
    <source>
        <strain evidence="3 4">DSM 11827</strain>
    </source>
</reference>
<dbReference type="AlphaFoldDB" id="G4TJ55"/>
<dbReference type="InParanoid" id="G4TJ55"/>
<comment type="caution">
    <text evidence="3">The sequence shown here is derived from an EMBL/GenBank/DDBJ whole genome shotgun (WGS) entry which is preliminary data.</text>
</comment>
<dbReference type="OrthoDB" id="365981at2759"/>
<feature type="domain" description="Origin recognition complex subunit 5 C-terminal" evidence="2">
    <location>
        <begin position="361"/>
        <end position="516"/>
    </location>
</feature>
<proteinExistence type="predicted"/>
<feature type="compositionally biased region" description="Basic residues" evidence="1">
    <location>
        <begin position="396"/>
        <end position="406"/>
    </location>
</feature>
<dbReference type="eggNOG" id="KOG2543">
    <property type="taxonomic scope" value="Eukaryota"/>
</dbReference>
<dbReference type="PANTHER" id="PTHR12705:SF0">
    <property type="entry name" value="ORIGIN RECOGNITION COMPLEX SUBUNIT 5"/>
    <property type="match status" value="1"/>
</dbReference>
<evidence type="ECO:0000256" key="1">
    <source>
        <dbReference type="SAM" id="MobiDB-lite"/>
    </source>
</evidence>
<dbReference type="PANTHER" id="PTHR12705">
    <property type="entry name" value="ORIGIN RECOGNITION COMPLEX SUBUNIT 5"/>
    <property type="match status" value="1"/>
</dbReference>
<evidence type="ECO:0000313" key="3">
    <source>
        <dbReference type="EMBL" id="CCA71348.1"/>
    </source>
</evidence>
<dbReference type="Pfam" id="PF14630">
    <property type="entry name" value="ORC5_C"/>
    <property type="match status" value="1"/>
</dbReference>
<keyword evidence="4" id="KW-1185">Reference proteome</keyword>
<gene>
    <name evidence="3" type="ORF">PIIN_05287</name>
</gene>
<dbReference type="OMA" id="QLRRWHG"/>